<dbReference type="GO" id="GO:0016491">
    <property type="term" value="F:oxidoreductase activity"/>
    <property type="evidence" value="ECO:0007669"/>
    <property type="project" value="UniProtKB-KW"/>
</dbReference>
<dbReference type="InterPro" id="IPR016166">
    <property type="entry name" value="FAD-bd_PCMH"/>
</dbReference>
<dbReference type="Pfam" id="PF01565">
    <property type="entry name" value="FAD_binding_4"/>
    <property type="match status" value="1"/>
</dbReference>
<dbReference type="Proteomes" id="UP000215405">
    <property type="component" value="Unassembled WGS sequence"/>
</dbReference>
<protein>
    <submittedName>
        <fullName evidence="6">Glycolate oxidase subunit GlcE</fullName>
    </submittedName>
</protein>
<dbReference type="NCBIfam" id="NF008439">
    <property type="entry name" value="PRK11282.1"/>
    <property type="match status" value="1"/>
</dbReference>
<comment type="caution">
    <text evidence="6">The sequence shown here is derived from an EMBL/GenBank/DDBJ whole genome shotgun (WGS) entry which is preliminary data.</text>
</comment>
<dbReference type="InterPro" id="IPR016171">
    <property type="entry name" value="Vanillyl_alc_oxidase_C-sub2"/>
</dbReference>
<dbReference type="InterPro" id="IPR006094">
    <property type="entry name" value="Oxid_FAD_bind_N"/>
</dbReference>
<dbReference type="Pfam" id="PF02913">
    <property type="entry name" value="FAD-oxidase_C"/>
    <property type="match status" value="1"/>
</dbReference>
<dbReference type="PANTHER" id="PTHR11748">
    <property type="entry name" value="D-LACTATE DEHYDROGENASE"/>
    <property type="match status" value="1"/>
</dbReference>
<name>A0A231V026_9HYPH</name>
<dbReference type="RefSeq" id="WP_094075532.1">
    <property type="nucleotide sequence ID" value="NZ_NBYO01000001.1"/>
</dbReference>
<feature type="domain" description="FAD-binding PCMH-type" evidence="5">
    <location>
        <begin position="3"/>
        <end position="187"/>
    </location>
</feature>
<reference evidence="7" key="1">
    <citation type="journal article" date="2017" name="Int. J. Syst. Evol. Microbiol.">
        <title>Notoacmeibacter marinus gen. nov., sp. nov., isolated from the gut of a limpet and proposal of Notoacmeibacteraceae fam. nov. in the order Rhizobiales of the class Alphaproteobacteria.</title>
        <authorList>
            <person name="Huang Z."/>
            <person name="Guo F."/>
            <person name="Lai Q."/>
        </authorList>
    </citation>
    <scope>NUCLEOTIDE SEQUENCE [LARGE SCALE GENOMIC DNA]</scope>
    <source>
        <strain evidence="7">XMTR2A4</strain>
    </source>
</reference>
<accession>A0A231V026</accession>
<keyword evidence="3" id="KW-0274">FAD</keyword>
<evidence type="ECO:0000313" key="7">
    <source>
        <dbReference type="Proteomes" id="UP000215405"/>
    </source>
</evidence>
<keyword evidence="2" id="KW-0285">Flavoprotein</keyword>
<proteinExistence type="predicted"/>
<evidence type="ECO:0000256" key="1">
    <source>
        <dbReference type="ARBA" id="ARBA00001974"/>
    </source>
</evidence>
<dbReference type="GO" id="GO:0071949">
    <property type="term" value="F:FAD binding"/>
    <property type="evidence" value="ECO:0007669"/>
    <property type="project" value="InterPro"/>
</dbReference>
<dbReference type="AlphaFoldDB" id="A0A231V026"/>
<dbReference type="PANTHER" id="PTHR11748:SF103">
    <property type="entry name" value="GLYCOLATE OXIDASE SUBUNIT GLCE"/>
    <property type="match status" value="1"/>
</dbReference>
<dbReference type="InterPro" id="IPR016169">
    <property type="entry name" value="FAD-bd_PCMH_sub2"/>
</dbReference>
<dbReference type="Gene3D" id="1.10.45.10">
    <property type="entry name" value="Vanillyl-alcohol Oxidase, Chain A, domain 4"/>
    <property type="match status" value="1"/>
</dbReference>
<evidence type="ECO:0000256" key="4">
    <source>
        <dbReference type="ARBA" id="ARBA00023002"/>
    </source>
</evidence>
<dbReference type="SUPFAM" id="SSF56176">
    <property type="entry name" value="FAD-binding/transporter-associated domain-like"/>
    <property type="match status" value="1"/>
</dbReference>
<organism evidence="6 7">
    <name type="scientific">Notoacmeibacter marinus</name>
    <dbReference type="NCBI Taxonomy" id="1876515"/>
    <lineage>
        <taxon>Bacteria</taxon>
        <taxon>Pseudomonadati</taxon>
        <taxon>Pseudomonadota</taxon>
        <taxon>Alphaproteobacteria</taxon>
        <taxon>Hyphomicrobiales</taxon>
        <taxon>Notoacmeibacteraceae</taxon>
        <taxon>Notoacmeibacter</taxon>
    </lineage>
</organism>
<dbReference type="InterPro" id="IPR036318">
    <property type="entry name" value="FAD-bd_PCMH-like_sf"/>
</dbReference>
<dbReference type="InterPro" id="IPR004113">
    <property type="entry name" value="FAD-bd_oxidored_4_C"/>
</dbReference>
<dbReference type="Gene3D" id="3.30.465.10">
    <property type="match status" value="1"/>
</dbReference>
<gene>
    <name evidence="6" type="ORF">B7H23_00865</name>
</gene>
<keyword evidence="7" id="KW-1185">Reference proteome</keyword>
<keyword evidence="4" id="KW-0560">Oxidoreductase</keyword>
<dbReference type="SUPFAM" id="SSF55103">
    <property type="entry name" value="FAD-linked oxidases, C-terminal domain"/>
    <property type="match status" value="1"/>
</dbReference>
<evidence type="ECO:0000313" key="6">
    <source>
        <dbReference type="EMBL" id="OXT01563.1"/>
    </source>
</evidence>
<sequence length="407" mass="43527">MIPSDKADRRIEPADETELADAVREAAEEGTPLEIEGGGTRTFGRPVDALATLSTARLSGIVAYSPNEMVATVKAGTPLTELQAALDEANQRFVFEPIDHHTLLGTEGKPTVGGMVAVNASGPRRFVAGACRDSLLGVRFVNGRGEIVKNGGRVMKNVTGLDLVKPMAGSFGTLGVLTEVTLKVQPKPETEATLAVRGLLEADAVTVLAHAMATSTDVTGAAHLPELTAGKVLDGALGSEPATLMRLEGFESSVHERAEKLKAMFGRLGEIETLDAERSQRLWSDIRDVKPFADQRQRPVWRLSMKPSDAHEAVMALRMEAGASAFYDWQGGLAWVRMEGGNTLSGLVRKTVAAHGGGHAMLIRATPSERRFAVPFQPQAKPLVTLEKRIRDAFDPKGILNPGKMVA</sequence>
<evidence type="ECO:0000259" key="5">
    <source>
        <dbReference type="PROSITE" id="PS51387"/>
    </source>
</evidence>
<evidence type="ECO:0000256" key="2">
    <source>
        <dbReference type="ARBA" id="ARBA00022630"/>
    </source>
</evidence>
<dbReference type="PROSITE" id="PS51387">
    <property type="entry name" value="FAD_PCMH"/>
    <property type="match status" value="1"/>
</dbReference>
<dbReference type="InterPro" id="IPR016164">
    <property type="entry name" value="FAD-linked_Oxase-like_C"/>
</dbReference>
<dbReference type="EMBL" id="NBYO01000001">
    <property type="protein sequence ID" value="OXT01563.1"/>
    <property type="molecule type" value="Genomic_DNA"/>
</dbReference>
<comment type="cofactor">
    <cofactor evidence="1">
        <name>FAD</name>
        <dbReference type="ChEBI" id="CHEBI:57692"/>
    </cofactor>
</comment>
<evidence type="ECO:0000256" key="3">
    <source>
        <dbReference type="ARBA" id="ARBA00022827"/>
    </source>
</evidence>